<proteinExistence type="predicted"/>
<feature type="region of interest" description="Disordered" evidence="6">
    <location>
        <begin position="183"/>
        <end position="215"/>
    </location>
</feature>
<evidence type="ECO:0000313" key="8">
    <source>
        <dbReference type="EMBL" id="KAJ8915275.1"/>
    </source>
</evidence>
<dbReference type="Proteomes" id="UP001159042">
    <property type="component" value="Unassembled WGS sequence"/>
</dbReference>
<comment type="function">
    <text evidence="5">Involved in transvection phenomena (= synapsis-dependent gene expression), where the synaptic pairing of chromosomes carrying genes with which zeste interacts influences the expression of these genes. Zeste binds to DNA and stimulates transcription from a nearby promoter.</text>
</comment>
<comment type="subunit">
    <text evidence="1">Self-associates forming complexes of several hundred monomers.</text>
</comment>
<protein>
    <recommendedName>
        <fullName evidence="2">Regulatory protein zeste</fullName>
    </recommendedName>
</protein>
<evidence type="ECO:0000256" key="1">
    <source>
        <dbReference type="ARBA" id="ARBA00011764"/>
    </source>
</evidence>
<keyword evidence="4" id="KW-0804">Transcription</keyword>
<comment type="caution">
    <text evidence="8">The sequence shown here is derived from an EMBL/GenBank/DDBJ whole genome shotgun (WGS) entry which is preliminary data.</text>
</comment>
<evidence type="ECO:0000256" key="4">
    <source>
        <dbReference type="ARBA" id="ARBA00023163"/>
    </source>
</evidence>
<evidence type="ECO:0000259" key="7">
    <source>
        <dbReference type="Pfam" id="PF13873"/>
    </source>
</evidence>
<dbReference type="EMBL" id="JANEYG010000055">
    <property type="protein sequence ID" value="KAJ8915275.1"/>
    <property type="molecule type" value="Genomic_DNA"/>
</dbReference>
<sequence>MEDRKRSHNFTSTEKSFLFRLIAEKYAAVLEDKKTDRASVEKRDSAWKRIEIDFNAVNPSNIFRSANILKKFYCNKKKDIRKKIAEEKKDVLLTGGGPPTKIFKPDDEADAILLSIVNEKTLHGLPNPFDSDVQTHDSDEIHDATEYPVDLEYELSNPNLEDNVKNINQDSTLKDTSLNWKSHTPADLRTTKNPVLEVSENTPSRTSGRRPTTAVKTLTSSHVAEKYNILLDRRLVLVEQQIEQGKEEHLLTVRKRKLEIALLEEELKVKRSN</sequence>
<feature type="compositionally biased region" description="Low complexity" evidence="6">
    <location>
        <begin position="202"/>
        <end position="213"/>
    </location>
</feature>
<feature type="domain" description="Myb/SANT-like DNA-binding" evidence="7">
    <location>
        <begin position="6"/>
        <end position="85"/>
    </location>
</feature>
<accession>A0AAV8VN78</accession>
<evidence type="ECO:0000256" key="6">
    <source>
        <dbReference type="SAM" id="MobiDB-lite"/>
    </source>
</evidence>
<dbReference type="Pfam" id="PF13873">
    <property type="entry name" value="Myb_DNA-bind_5"/>
    <property type="match status" value="1"/>
</dbReference>
<evidence type="ECO:0000256" key="2">
    <source>
        <dbReference type="ARBA" id="ARBA00016807"/>
    </source>
</evidence>
<reference evidence="8 9" key="1">
    <citation type="journal article" date="2023" name="Insect Mol. Biol.">
        <title>Genome sequencing provides insights into the evolution of gene families encoding plant cell wall-degrading enzymes in longhorned beetles.</title>
        <authorList>
            <person name="Shin N.R."/>
            <person name="Okamura Y."/>
            <person name="Kirsch R."/>
            <person name="Pauchet Y."/>
        </authorList>
    </citation>
    <scope>NUCLEOTIDE SEQUENCE [LARGE SCALE GENOMIC DNA]</scope>
    <source>
        <strain evidence="8">EAD_L_NR</strain>
    </source>
</reference>
<gene>
    <name evidence="8" type="ORF">NQ315_014783</name>
</gene>
<dbReference type="InterPro" id="IPR028002">
    <property type="entry name" value="Myb_DNA-bind_5"/>
</dbReference>
<keyword evidence="3" id="KW-0805">Transcription regulation</keyword>
<dbReference type="PANTHER" id="PTHR21411">
    <property type="entry name" value="APONTIC"/>
    <property type="match status" value="1"/>
</dbReference>
<evidence type="ECO:0000313" key="9">
    <source>
        <dbReference type="Proteomes" id="UP001159042"/>
    </source>
</evidence>
<dbReference type="PANTHER" id="PTHR21411:SF0">
    <property type="entry name" value="REGULATORY PROTEIN ZESTE"/>
    <property type="match status" value="1"/>
</dbReference>
<evidence type="ECO:0000256" key="5">
    <source>
        <dbReference type="ARBA" id="ARBA00025466"/>
    </source>
</evidence>
<organism evidence="8 9">
    <name type="scientific">Exocentrus adspersus</name>
    <dbReference type="NCBI Taxonomy" id="1586481"/>
    <lineage>
        <taxon>Eukaryota</taxon>
        <taxon>Metazoa</taxon>
        <taxon>Ecdysozoa</taxon>
        <taxon>Arthropoda</taxon>
        <taxon>Hexapoda</taxon>
        <taxon>Insecta</taxon>
        <taxon>Pterygota</taxon>
        <taxon>Neoptera</taxon>
        <taxon>Endopterygota</taxon>
        <taxon>Coleoptera</taxon>
        <taxon>Polyphaga</taxon>
        <taxon>Cucujiformia</taxon>
        <taxon>Chrysomeloidea</taxon>
        <taxon>Cerambycidae</taxon>
        <taxon>Lamiinae</taxon>
        <taxon>Acanthocinini</taxon>
        <taxon>Exocentrus</taxon>
    </lineage>
</organism>
<dbReference type="AlphaFoldDB" id="A0AAV8VN78"/>
<name>A0AAV8VN78_9CUCU</name>
<evidence type="ECO:0000256" key="3">
    <source>
        <dbReference type="ARBA" id="ARBA00023015"/>
    </source>
</evidence>
<keyword evidence="9" id="KW-1185">Reference proteome</keyword>